<keyword evidence="2" id="KW-1185">Reference proteome</keyword>
<dbReference type="AlphaFoldDB" id="A0A4R6U902"/>
<dbReference type="Pfam" id="PF14003">
    <property type="entry name" value="YlbE"/>
    <property type="match status" value="1"/>
</dbReference>
<sequence>MRPEITSWLEANPDLAFYLHRNPTWYSTLSRHPEQWKQFKQSADEFYQRTLPHKVKRVEQQLGFASMFFSMMQQAEGQDE</sequence>
<dbReference type="OrthoDB" id="1646085at2"/>
<reference evidence="1 2" key="1">
    <citation type="submission" date="2019-03" db="EMBL/GenBank/DDBJ databases">
        <title>Genomic Encyclopedia of Type Strains, Phase IV (KMG-IV): sequencing the most valuable type-strain genomes for metagenomic binning, comparative biology and taxonomic classification.</title>
        <authorList>
            <person name="Goeker M."/>
        </authorList>
    </citation>
    <scope>NUCLEOTIDE SEQUENCE [LARGE SCALE GENOMIC DNA]</scope>
    <source>
        <strain evidence="1 2">DSM 28697</strain>
    </source>
</reference>
<dbReference type="Proteomes" id="UP000295632">
    <property type="component" value="Unassembled WGS sequence"/>
</dbReference>
<comment type="caution">
    <text evidence="1">The sequence shown here is derived from an EMBL/GenBank/DDBJ whole genome shotgun (WGS) entry which is preliminary data.</text>
</comment>
<accession>A0A4R6U902</accession>
<protein>
    <submittedName>
        <fullName evidence="1">YlbE-like protein</fullName>
    </submittedName>
</protein>
<evidence type="ECO:0000313" key="1">
    <source>
        <dbReference type="EMBL" id="TDQ42296.1"/>
    </source>
</evidence>
<organism evidence="1 2">
    <name type="scientific">Aureibacillus halotolerans</name>
    <dbReference type="NCBI Taxonomy" id="1508390"/>
    <lineage>
        <taxon>Bacteria</taxon>
        <taxon>Bacillati</taxon>
        <taxon>Bacillota</taxon>
        <taxon>Bacilli</taxon>
        <taxon>Bacillales</taxon>
        <taxon>Bacillaceae</taxon>
        <taxon>Aureibacillus</taxon>
    </lineage>
</organism>
<proteinExistence type="predicted"/>
<dbReference type="RefSeq" id="WP_133579174.1">
    <property type="nucleotide sequence ID" value="NZ_SNYJ01000002.1"/>
</dbReference>
<dbReference type="InterPro" id="IPR025613">
    <property type="entry name" value="YlbE"/>
</dbReference>
<evidence type="ECO:0000313" key="2">
    <source>
        <dbReference type="Proteomes" id="UP000295632"/>
    </source>
</evidence>
<gene>
    <name evidence="1" type="ORF">EV213_102327</name>
</gene>
<name>A0A4R6U902_9BACI</name>
<dbReference type="EMBL" id="SNYJ01000002">
    <property type="protein sequence ID" value="TDQ42296.1"/>
    <property type="molecule type" value="Genomic_DNA"/>
</dbReference>